<evidence type="ECO:0000313" key="1">
    <source>
        <dbReference type="EMBL" id="GMG49327.1"/>
    </source>
</evidence>
<evidence type="ECO:0000313" key="2">
    <source>
        <dbReference type="Proteomes" id="UP001165063"/>
    </source>
</evidence>
<organism evidence="1 2">
    <name type="scientific">Ambrosiozyma monospora</name>
    <name type="common">Yeast</name>
    <name type="synonym">Endomycopsis monosporus</name>
    <dbReference type="NCBI Taxonomy" id="43982"/>
    <lineage>
        <taxon>Eukaryota</taxon>
        <taxon>Fungi</taxon>
        <taxon>Dikarya</taxon>
        <taxon>Ascomycota</taxon>
        <taxon>Saccharomycotina</taxon>
        <taxon>Pichiomycetes</taxon>
        <taxon>Pichiales</taxon>
        <taxon>Pichiaceae</taxon>
        <taxon>Ambrosiozyma</taxon>
    </lineage>
</organism>
<keyword evidence="2" id="KW-1185">Reference proteome</keyword>
<comment type="caution">
    <text evidence="1">The sequence shown here is derived from an EMBL/GenBank/DDBJ whole genome shotgun (WGS) entry which is preliminary data.</text>
</comment>
<dbReference type="EMBL" id="BSXU01004974">
    <property type="protein sequence ID" value="GMG49327.1"/>
    <property type="molecule type" value="Genomic_DNA"/>
</dbReference>
<reference evidence="1" key="1">
    <citation type="submission" date="2023-04" db="EMBL/GenBank/DDBJ databases">
        <title>Ambrosiozyma monospora NBRC 1965.</title>
        <authorList>
            <person name="Ichikawa N."/>
            <person name="Sato H."/>
            <person name="Tonouchi N."/>
        </authorList>
    </citation>
    <scope>NUCLEOTIDE SEQUENCE</scope>
    <source>
        <strain evidence="1">NBRC 1965</strain>
    </source>
</reference>
<proteinExistence type="predicted"/>
<protein>
    <submittedName>
        <fullName evidence="1">Unnamed protein product</fullName>
    </submittedName>
</protein>
<dbReference type="Proteomes" id="UP001165063">
    <property type="component" value="Unassembled WGS sequence"/>
</dbReference>
<sequence length="371" mass="42392">MNQVKFLMTENVWLRSFNDINELYYNNFNFSEDAGALANVSFQGELIKLVNNSIAILKLVFFKPSSDGLGDVGGSAMSSRENSILKLNDFYNHQRREDATTSSDVHVNDKGNDKLSKMFNIDFQDDDDDSGIGRINLNVLHKLSLDSQILFDVILVIVKFLTNYENIFKMKMKFNSFGGLDGVSGFGFGGLGGSGGFSLLQHFELSSMIFNNDGTSNSNGESGSGNDKMSEFDELLFTSYLKFFKIYLNLEQFLKSNYNYHDFTTSSASTTTEFTSQTISNIINRDRQHYTQVEQNLNSILTDDLNGVLKSKDIIVSELYQFKLPFKFLKIGSFLFNFIYDRNFKFVNFKHLSDVLFHLRIFMENKDEEYV</sequence>
<dbReference type="AlphaFoldDB" id="A0A9W6YY06"/>
<gene>
    <name evidence="1" type="ORF">Amon01_000709800</name>
</gene>
<accession>A0A9W6YY06</accession>
<name>A0A9W6YY06_AMBMO</name>